<dbReference type="PANTHER" id="PTHR35069">
    <property type="entry name" value="PROTEIN C9ORF135"/>
    <property type="match status" value="1"/>
</dbReference>
<dbReference type="GO" id="GO:0005886">
    <property type="term" value="C:plasma membrane"/>
    <property type="evidence" value="ECO:0007669"/>
    <property type="project" value="TreeGrafter"/>
</dbReference>
<dbReference type="InterPro" id="IPR027905">
    <property type="entry name" value="CFAP95"/>
</dbReference>
<dbReference type="Proteomes" id="UP001295444">
    <property type="component" value="Chromosome 05"/>
</dbReference>
<dbReference type="PANTHER" id="PTHR35069:SF1">
    <property type="entry name" value="CILIA- AND FLAGELLA-ASSOCIATED PROTEIN 95"/>
    <property type="match status" value="1"/>
</dbReference>
<dbReference type="Pfam" id="PF15139">
    <property type="entry name" value="CFAP95"/>
    <property type="match status" value="1"/>
</dbReference>
<dbReference type="EMBL" id="OW240916">
    <property type="protein sequence ID" value="CAH2294098.1"/>
    <property type="molecule type" value="Genomic_DNA"/>
</dbReference>
<protein>
    <submittedName>
        <fullName evidence="2">Uncharacterized protein</fullName>
    </submittedName>
</protein>
<feature type="region of interest" description="Disordered" evidence="1">
    <location>
        <begin position="197"/>
        <end position="219"/>
    </location>
</feature>
<name>A0AAD1S788_PELCU</name>
<reference evidence="2" key="1">
    <citation type="submission" date="2022-03" db="EMBL/GenBank/DDBJ databases">
        <authorList>
            <person name="Alioto T."/>
            <person name="Alioto T."/>
            <person name="Gomez Garrido J."/>
        </authorList>
    </citation>
    <scope>NUCLEOTIDE SEQUENCE</scope>
</reference>
<accession>A0AAD1S788</accession>
<dbReference type="AlphaFoldDB" id="A0AAD1S788"/>
<evidence type="ECO:0000313" key="3">
    <source>
        <dbReference type="Proteomes" id="UP001295444"/>
    </source>
</evidence>
<evidence type="ECO:0000256" key="1">
    <source>
        <dbReference type="SAM" id="MobiDB-lite"/>
    </source>
</evidence>
<sequence>MGAHRIVPHSLLPPQSPNEIHQSTTPTPPQTLLEQYIGPPTKRNFTTTTMSKGDWRTTSAEQLSQIHLKKDYEVKDVSKLINEDNIDTLNVERHTGHPEHGFGAVLPHHNKEHGKMNLETTYCTDYTSPYHYSPPLTPEPVSNQSQQCREIRSPAHTAAVADWQKTGDRAGGSKPLLWGRSLDAELIRRASPELQRLGSINDGLPGPLAKPTSHRRLPR</sequence>
<gene>
    <name evidence="2" type="ORF">PECUL_23A060095</name>
</gene>
<evidence type="ECO:0000313" key="2">
    <source>
        <dbReference type="EMBL" id="CAH2294098.1"/>
    </source>
</evidence>
<feature type="region of interest" description="Disordered" evidence="1">
    <location>
        <begin position="1"/>
        <end position="30"/>
    </location>
</feature>
<proteinExistence type="predicted"/>
<keyword evidence="3" id="KW-1185">Reference proteome</keyword>
<organism evidence="2 3">
    <name type="scientific">Pelobates cultripes</name>
    <name type="common">Western spadefoot toad</name>
    <dbReference type="NCBI Taxonomy" id="61616"/>
    <lineage>
        <taxon>Eukaryota</taxon>
        <taxon>Metazoa</taxon>
        <taxon>Chordata</taxon>
        <taxon>Craniata</taxon>
        <taxon>Vertebrata</taxon>
        <taxon>Euteleostomi</taxon>
        <taxon>Amphibia</taxon>
        <taxon>Batrachia</taxon>
        <taxon>Anura</taxon>
        <taxon>Pelobatoidea</taxon>
        <taxon>Pelobatidae</taxon>
        <taxon>Pelobates</taxon>
    </lineage>
</organism>